<evidence type="ECO:0008006" key="3">
    <source>
        <dbReference type="Google" id="ProtNLM"/>
    </source>
</evidence>
<proteinExistence type="predicted"/>
<sequence length="81" mass="9093">MLVTIYTLNQPDAYLILKSTTNPDQFVSLASVKCRYLKSVDIEPTSPTIGFNPTSVINQLNLKGYALIHVKIHVTERECII</sequence>
<evidence type="ECO:0000313" key="2">
    <source>
        <dbReference type="Proteomes" id="UP000294832"/>
    </source>
</evidence>
<accession>A0A4R2F0F4</accession>
<dbReference type="AlphaFoldDB" id="A0A4R2F0F4"/>
<protein>
    <recommendedName>
        <fullName evidence="3">YcgL domain-containing protein</fullName>
    </recommendedName>
</protein>
<comment type="caution">
    <text evidence="1">The sequence shown here is derived from an EMBL/GenBank/DDBJ whole genome shotgun (WGS) entry which is preliminary data.</text>
</comment>
<dbReference type="Proteomes" id="UP000294832">
    <property type="component" value="Unassembled WGS sequence"/>
</dbReference>
<gene>
    <name evidence="1" type="ORF">EDC91_1583</name>
</gene>
<organism evidence="1 2">
    <name type="scientific">Shewanella fodinae</name>
    <dbReference type="NCBI Taxonomy" id="552357"/>
    <lineage>
        <taxon>Bacteria</taxon>
        <taxon>Pseudomonadati</taxon>
        <taxon>Pseudomonadota</taxon>
        <taxon>Gammaproteobacteria</taxon>
        <taxon>Alteromonadales</taxon>
        <taxon>Shewanellaceae</taxon>
        <taxon>Shewanella</taxon>
    </lineage>
</organism>
<name>A0A4R2F0F4_9GAMM</name>
<evidence type="ECO:0000313" key="1">
    <source>
        <dbReference type="EMBL" id="TCN76280.1"/>
    </source>
</evidence>
<reference evidence="1 2" key="1">
    <citation type="submission" date="2019-03" db="EMBL/GenBank/DDBJ databases">
        <title>Freshwater and sediment microbial communities from various areas in North America, analyzing microbe dynamics in response to fracking.</title>
        <authorList>
            <person name="Lamendella R."/>
        </authorList>
    </citation>
    <scope>NUCLEOTIDE SEQUENCE [LARGE SCALE GENOMIC DNA]</scope>
    <source>
        <strain evidence="1 2">74A</strain>
    </source>
</reference>
<keyword evidence="2" id="KW-1185">Reference proteome</keyword>
<dbReference type="EMBL" id="SLWF01000058">
    <property type="protein sequence ID" value="TCN76280.1"/>
    <property type="molecule type" value="Genomic_DNA"/>
</dbReference>